<accession>A0ABT3L0R0</accession>
<sequence>MSAALQLGNQQLGADEVVSLLTSPQILPHLLRELAIEQAIASVSYTPAEFELAYRQLAQLPQFAHHSPEQMDWLVKRQLRLGKFKEETWGAQVEEEFRNHSHVYDQVLFSLIQSEAVEVVQELYFRLQEGEASFSELSTQYSQGPEARTNGLVGPLELRNIHPRLAQMLRISQPGQISPPFRVDQWLVIVRLERYISAELSPPLRQRLIEDKFEAWLKEKIALQSNQVEVEQWQEIPSLLLTEKPEVGAEGEESDLGADFTSPEEDTAAAPTPATHAATVAEKPVQKIARSLQLEYQKRHQRGNRIPEAALLALIPVVLGGWGVSAMLGWSWENNPLTPATIAGNLWQPIASEVPKEEAYRLAINAASEAVKLLERAQLPQDWDQIAQQWQQAIALLKVVPSTDRHYAVAQKKIHEYQGYLDYAKDRATNPNEVFRIAVNNALQAVKSSQGATSPEDWVKAATHWEMAIQLMQAVDSRSPHYDLAQEKAVEYQAYWQYAQHRSGQAL</sequence>
<name>A0ABT3L0R0_9CYAN</name>
<evidence type="ECO:0000313" key="10">
    <source>
        <dbReference type="Proteomes" id="UP001526426"/>
    </source>
</evidence>
<dbReference type="PANTHER" id="PTHR47245">
    <property type="entry name" value="PEPTIDYLPROLYL ISOMERASE"/>
    <property type="match status" value="1"/>
</dbReference>
<dbReference type="GO" id="GO:0016853">
    <property type="term" value="F:isomerase activity"/>
    <property type="evidence" value="ECO:0007669"/>
    <property type="project" value="UniProtKB-KW"/>
</dbReference>
<evidence type="ECO:0000256" key="1">
    <source>
        <dbReference type="ARBA" id="ARBA00000971"/>
    </source>
</evidence>
<gene>
    <name evidence="9" type="ORF">K4A83_02215</name>
</gene>
<comment type="catalytic activity">
    <reaction evidence="1">
        <text>[protein]-peptidylproline (omega=180) = [protein]-peptidylproline (omega=0)</text>
        <dbReference type="Rhea" id="RHEA:16237"/>
        <dbReference type="Rhea" id="RHEA-COMP:10747"/>
        <dbReference type="Rhea" id="RHEA-COMP:10748"/>
        <dbReference type="ChEBI" id="CHEBI:83833"/>
        <dbReference type="ChEBI" id="CHEBI:83834"/>
        <dbReference type="EC" id="5.2.1.8"/>
    </reaction>
</comment>
<evidence type="ECO:0000256" key="6">
    <source>
        <dbReference type="PROSITE-ProRule" id="PRU00278"/>
    </source>
</evidence>
<evidence type="ECO:0000313" key="9">
    <source>
        <dbReference type="EMBL" id="MCW6035089.1"/>
    </source>
</evidence>
<keyword evidence="10" id="KW-1185">Reference proteome</keyword>
<dbReference type="EC" id="5.2.1.8" evidence="2"/>
<dbReference type="RefSeq" id="WP_265262749.1">
    <property type="nucleotide sequence ID" value="NZ_JAIHOM010000007.1"/>
</dbReference>
<dbReference type="SUPFAM" id="SSF54534">
    <property type="entry name" value="FKBP-like"/>
    <property type="match status" value="1"/>
</dbReference>
<dbReference type="PANTHER" id="PTHR47245:SF1">
    <property type="entry name" value="FOLDASE PROTEIN PRSA"/>
    <property type="match status" value="1"/>
</dbReference>
<keyword evidence="5 6" id="KW-0413">Isomerase</keyword>
<dbReference type="Pfam" id="PF00639">
    <property type="entry name" value="Rotamase"/>
    <property type="match status" value="1"/>
</dbReference>
<evidence type="ECO:0000256" key="5">
    <source>
        <dbReference type="ARBA" id="ARBA00023235"/>
    </source>
</evidence>
<proteinExistence type="predicted"/>
<evidence type="ECO:0000259" key="8">
    <source>
        <dbReference type="PROSITE" id="PS50198"/>
    </source>
</evidence>
<keyword evidence="3" id="KW-0732">Signal</keyword>
<dbReference type="Proteomes" id="UP001526426">
    <property type="component" value="Unassembled WGS sequence"/>
</dbReference>
<dbReference type="Gene3D" id="3.10.50.40">
    <property type="match status" value="1"/>
</dbReference>
<organism evidence="9 10">
    <name type="scientific">Spirulina subsalsa FACHB-351</name>
    <dbReference type="NCBI Taxonomy" id="234711"/>
    <lineage>
        <taxon>Bacteria</taxon>
        <taxon>Bacillati</taxon>
        <taxon>Cyanobacteriota</taxon>
        <taxon>Cyanophyceae</taxon>
        <taxon>Spirulinales</taxon>
        <taxon>Spirulinaceae</taxon>
        <taxon>Spirulina</taxon>
    </lineage>
</organism>
<feature type="domain" description="PpiC" evidence="8">
    <location>
        <begin position="95"/>
        <end position="194"/>
    </location>
</feature>
<evidence type="ECO:0000256" key="7">
    <source>
        <dbReference type="SAM" id="MobiDB-lite"/>
    </source>
</evidence>
<dbReference type="EMBL" id="JAIHOM010000007">
    <property type="protein sequence ID" value="MCW6035089.1"/>
    <property type="molecule type" value="Genomic_DNA"/>
</dbReference>
<dbReference type="InterPro" id="IPR046357">
    <property type="entry name" value="PPIase_dom_sf"/>
</dbReference>
<dbReference type="InterPro" id="IPR050245">
    <property type="entry name" value="PrsA_foldase"/>
</dbReference>
<evidence type="ECO:0000256" key="4">
    <source>
        <dbReference type="ARBA" id="ARBA00023110"/>
    </source>
</evidence>
<comment type="caution">
    <text evidence="9">The sequence shown here is derived from an EMBL/GenBank/DDBJ whole genome shotgun (WGS) entry which is preliminary data.</text>
</comment>
<reference evidence="9 10" key="1">
    <citation type="submission" date="2021-08" db="EMBL/GenBank/DDBJ databases">
        <title>Draft genome sequence of Spirulina subsalsa with high tolerance to salinity and hype-accumulation of phycocyanin.</title>
        <authorList>
            <person name="Pei H."/>
            <person name="Jiang L."/>
        </authorList>
    </citation>
    <scope>NUCLEOTIDE SEQUENCE [LARGE SCALE GENOMIC DNA]</scope>
    <source>
        <strain evidence="9 10">FACHB-351</strain>
    </source>
</reference>
<keyword evidence="4 6" id="KW-0697">Rotamase</keyword>
<feature type="region of interest" description="Disordered" evidence="7">
    <location>
        <begin position="247"/>
        <end position="278"/>
    </location>
</feature>
<feature type="compositionally biased region" description="Low complexity" evidence="7">
    <location>
        <begin position="268"/>
        <end position="278"/>
    </location>
</feature>
<dbReference type="PROSITE" id="PS50198">
    <property type="entry name" value="PPIC_PPIASE_2"/>
    <property type="match status" value="1"/>
</dbReference>
<evidence type="ECO:0000256" key="3">
    <source>
        <dbReference type="ARBA" id="ARBA00022729"/>
    </source>
</evidence>
<feature type="compositionally biased region" description="Acidic residues" evidence="7">
    <location>
        <begin position="249"/>
        <end position="267"/>
    </location>
</feature>
<evidence type="ECO:0000256" key="2">
    <source>
        <dbReference type="ARBA" id="ARBA00013194"/>
    </source>
</evidence>
<dbReference type="InterPro" id="IPR000297">
    <property type="entry name" value="PPIase_PpiC"/>
</dbReference>
<protein>
    <recommendedName>
        <fullName evidence="2">peptidylprolyl isomerase</fullName>
        <ecNumber evidence="2">5.2.1.8</ecNumber>
    </recommendedName>
</protein>